<accession>A0A841BAJ3</accession>
<evidence type="ECO:0000313" key="3">
    <source>
        <dbReference type="Proteomes" id="UP000580861"/>
    </source>
</evidence>
<feature type="region of interest" description="Disordered" evidence="1">
    <location>
        <begin position="117"/>
        <end position="140"/>
    </location>
</feature>
<dbReference type="RefSeq" id="WP_184900919.1">
    <property type="nucleotide sequence ID" value="NZ_JACHMX010000001.1"/>
</dbReference>
<keyword evidence="3" id="KW-1185">Reference proteome</keyword>
<reference evidence="2 3" key="1">
    <citation type="submission" date="2020-08" db="EMBL/GenBank/DDBJ databases">
        <title>Sequencing the genomes of 1000 actinobacteria strains.</title>
        <authorList>
            <person name="Klenk H.-P."/>
        </authorList>
    </citation>
    <scope>NUCLEOTIDE SEQUENCE [LARGE SCALE GENOMIC DNA]</scope>
    <source>
        <strain evidence="2 3">DSM 45272</strain>
    </source>
</reference>
<gene>
    <name evidence="2" type="ORF">HDA45_005980</name>
</gene>
<comment type="caution">
    <text evidence="2">The sequence shown here is derived from an EMBL/GenBank/DDBJ whole genome shotgun (WGS) entry which is preliminary data.</text>
</comment>
<sequence>MGIDDWYLARAHRHEVMPEYGPDDDIPDPEVFGESPAQGWIVHGSGQRLRHKKRVPAPDGPRTVPSAVSGGTWQSAARKWLAAFPQGTNRECLRALRSAGHKNATTQLIERLRVKSRTDPARAKKHVRRSTSGNKRRRSADDVAWHGFAVQWLRTHPGASNRQWREAVEEAGFAGVSSAAIAALRGEVRSRKAKPLNPSTARPTPLHVKVDYCDGCGIAVRDDGLCRC</sequence>
<protein>
    <submittedName>
        <fullName evidence="2">Uncharacterized protein</fullName>
    </submittedName>
</protein>
<dbReference type="Proteomes" id="UP000580861">
    <property type="component" value="Unassembled WGS sequence"/>
</dbReference>
<dbReference type="EMBL" id="JACHMX010000001">
    <property type="protein sequence ID" value="MBB5855893.1"/>
    <property type="molecule type" value="Genomic_DNA"/>
</dbReference>
<dbReference type="AlphaFoldDB" id="A0A841BAJ3"/>
<organism evidence="2 3">
    <name type="scientific">Amycolatopsis umgeniensis</name>
    <dbReference type="NCBI Taxonomy" id="336628"/>
    <lineage>
        <taxon>Bacteria</taxon>
        <taxon>Bacillati</taxon>
        <taxon>Actinomycetota</taxon>
        <taxon>Actinomycetes</taxon>
        <taxon>Pseudonocardiales</taxon>
        <taxon>Pseudonocardiaceae</taxon>
        <taxon>Amycolatopsis</taxon>
    </lineage>
</organism>
<feature type="compositionally biased region" description="Basic residues" evidence="1">
    <location>
        <begin position="123"/>
        <end position="138"/>
    </location>
</feature>
<evidence type="ECO:0000256" key="1">
    <source>
        <dbReference type="SAM" id="MobiDB-lite"/>
    </source>
</evidence>
<evidence type="ECO:0000313" key="2">
    <source>
        <dbReference type="EMBL" id="MBB5855893.1"/>
    </source>
</evidence>
<name>A0A841BAJ3_9PSEU</name>
<proteinExistence type="predicted"/>
<feature type="region of interest" description="Disordered" evidence="1">
    <location>
        <begin position="17"/>
        <end position="71"/>
    </location>
</feature>